<reference evidence="3" key="1">
    <citation type="submission" date="2015-04" db="EMBL/GenBank/DDBJ databases">
        <authorList>
            <person name="Syromyatnikov M.Y."/>
            <person name="Popov V.N."/>
        </authorList>
    </citation>
    <scope>NUCLEOTIDE SEQUENCE</scope>
    <source>
        <strain evidence="3">MO-1</strain>
    </source>
</reference>
<proteinExistence type="inferred from homology"/>
<sequence length="224" mass="23561">MAIFGRSAQQKTQRPGPTIIADGTKIDGLIRTNCDVHVDGTFVGEVHCDSQVTVGKEGSIEGRIFASRLVVCGHFKGDADCDEIEILSSGIVKGEIASHILVIERGSHFEGNSRLKSVEELKQSLSEVKAIPLEDAKAGQAALEHSTTEQAESAASAEEKASADSQQQPPLPHGGQQPIADMQAEVAAEPPADLPDKGAAIGDEPVKKTHPLLKPPPPGVSNQN</sequence>
<feature type="compositionally biased region" description="Pro residues" evidence="2">
    <location>
        <begin position="213"/>
        <end position="224"/>
    </location>
</feature>
<organism evidence="3">
    <name type="scientific">Magnetococcus massalia (strain MO-1)</name>
    <dbReference type="NCBI Taxonomy" id="451514"/>
    <lineage>
        <taxon>Bacteria</taxon>
        <taxon>Pseudomonadati</taxon>
        <taxon>Pseudomonadota</taxon>
        <taxon>Magnetococcia</taxon>
        <taxon>Magnetococcales</taxon>
        <taxon>Magnetococcaceae</taxon>
        <taxon>Magnetococcus</taxon>
    </lineage>
</organism>
<dbReference type="EMBL" id="LO017727">
    <property type="protein sequence ID" value="CRH06254.1"/>
    <property type="molecule type" value="Genomic_DNA"/>
</dbReference>
<evidence type="ECO:0000256" key="2">
    <source>
        <dbReference type="SAM" id="MobiDB-lite"/>
    </source>
</evidence>
<evidence type="ECO:0008006" key="4">
    <source>
        <dbReference type="Google" id="ProtNLM"/>
    </source>
</evidence>
<dbReference type="Pfam" id="PF04519">
    <property type="entry name" value="Bactofilin"/>
    <property type="match status" value="1"/>
</dbReference>
<comment type="similarity">
    <text evidence="1">Belongs to the bactofilin family.</text>
</comment>
<protein>
    <recommendedName>
        <fullName evidence="4">Polymer-forming cytoskeletal protein</fullName>
    </recommendedName>
</protein>
<accession>A0A1S7LJB2</accession>
<dbReference type="AlphaFoldDB" id="A0A1S7LJB2"/>
<dbReference type="PANTHER" id="PTHR35024:SF4">
    <property type="entry name" value="POLYMER-FORMING CYTOSKELETAL PROTEIN"/>
    <property type="match status" value="1"/>
</dbReference>
<dbReference type="PANTHER" id="PTHR35024">
    <property type="entry name" value="HYPOTHETICAL CYTOSOLIC PROTEIN"/>
    <property type="match status" value="1"/>
</dbReference>
<evidence type="ECO:0000313" key="3">
    <source>
        <dbReference type="EMBL" id="CRH06254.1"/>
    </source>
</evidence>
<name>A0A1S7LJB2_MAGMO</name>
<evidence type="ECO:0000256" key="1">
    <source>
        <dbReference type="ARBA" id="ARBA00044755"/>
    </source>
</evidence>
<dbReference type="InterPro" id="IPR007607">
    <property type="entry name" value="BacA/B"/>
</dbReference>
<gene>
    <name evidence="3" type="ORF">MAGMO_2083</name>
</gene>
<feature type="compositionally biased region" description="Low complexity" evidence="2">
    <location>
        <begin position="163"/>
        <end position="178"/>
    </location>
</feature>
<feature type="region of interest" description="Disordered" evidence="2">
    <location>
        <begin position="139"/>
        <end position="224"/>
    </location>
</feature>